<keyword evidence="2" id="KW-1185">Reference proteome</keyword>
<reference evidence="1 2" key="1">
    <citation type="submission" date="2023-09" db="EMBL/GenBank/DDBJ databases">
        <authorList>
            <person name="Rey-Velasco X."/>
        </authorList>
    </citation>
    <scope>NUCLEOTIDE SEQUENCE [LARGE SCALE GENOMIC DNA]</scope>
    <source>
        <strain evidence="1 2">F260</strain>
    </source>
</reference>
<protein>
    <submittedName>
        <fullName evidence="1">DUF3320 domain-containing protein</fullName>
    </submittedName>
</protein>
<evidence type="ECO:0000313" key="1">
    <source>
        <dbReference type="EMBL" id="MDT0648111.1"/>
    </source>
</evidence>
<dbReference type="EMBL" id="JAVRHO010000029">
    <property type="protein sequence ID" value="MDT0648111.1"/>
    <property type="molecule type" value="Genomic_DNA"/>
</dbReference>
<dbReference type="RefSeq" id="WP_311496210.1">
    <property type="nucleotide sequence ID" value="NZ_JAVRHO010000029.1"/>
</dbReference>
<name>A0ABU3CP23_9FLAO</name>
<gene>
    <name evidence="1" type="ORF">RM545_15560</name>
</gene>
<accession>A0ABU3CP23</accession>
<organism evidence="1 2">
    <name type="scientific">Autumnicola lenta</name>
    <dbReference type="NCBI Taxonomy" id="3075593"/>
    <lineage>
        <taxon>Bacteria</taxon>
        <taxon>Pseudomonadati</taxon>
        <taxon>Bacteroidota</taxon>
        <taxon>Flavobacteriia</taxon>
        <taxon>Flavobacteriales</taxon>
        <taxon>Flavobacteriaceae</taxon>
        <taxon>Autumnicola</taxon>
    </lineage>
</organism>
<evidence type="ECO:0000313" key="2">
    <source>
        <dbReference type="Proteomes" id="UP001245285"/>
    </source>
</evidence>
<comment type="caution">
    <text evidence="1">The sequence shown here is derived from an EMBL/GenBank/DDBJ whole genome shotgun (WGS) entry which is preliminary data.</text>
</comment>
<dbReference type="Proteomes" id="UP001245285">
    <property type="component" value="Unassembled WGS sequence"/>
</dbReference>
<sequence>MDVLQENLPPVVNSQLYDPTMVEINPIGEFFENANLVGNQMKGLVQALAPVSREECFSTVSRSWGFARRGNRIDQFLETCSKDIHRTKSNGQIFFWNTPEDVGSIEALRLPPEGQQRHPSSIAPEELLHGFTPILQSNIEVSKDLLFKEVAKMLGYSRISKENMKYMEPALELLKNQDLLTTEDEVVLWRG</sequence>
<proteinExistence type="predicted"/>